<proteinExistence type="predicted"/>
<feature type="region of interest" description="Disordered" evidence="1">
    <location>
        <begin position="561"/>
        <end position="586"/>
    </location>
</feature>
<name>A0A409VF60_9AGAR</name>
<keyword evidence="2" id="KW-1133">Transmembrane helix</keyword>
<dbReference type="STRING" id="231916.A0A409VF60"/>
<dbReference type="Gene3D" id="3.40.50.11350">
    <property type="match status" value="1"/>
</dbReference>
<keyword evidence="2" id="KW-0472">Membrane</keyword>
<dbReference type="CDD" id="cd11296">
    <property type="entry name" value="O-FucT_like"/>
    <property type="match status" value="1"/>
</dbReference>
<keyword evidence="2" id="KW-0812">Transmembrane</keyword>
<comment type="caution">
    <text evidence="3">The sequence shown here is derived from an EMBL/GenBank/DDBJ whole genome shotgun (WGS) entry which is preliminary data.</text>
</comment>
<evidence type="ECO:0000256" key="2">
    <source>
        <dbReference type="SAM" id="Phobius"/>
    </source>
</evidence>
<feature type="compositionally biased region" description="Polar residues" evidence="1">
    <location>
        <begin position="383"/>
        <end position="395"/>
    </location>
</feature>
<sequence>MPPWTTLRDEDLECEEDGLLSGQYDSAGKYMDHFSQEMMSKTIQRSSPLHSTRHLTSVGPPSLGRALSRRLRSQLPQFRPALGFPIRRTRLKSLTIVLGFAPVFLLLVVILYGGIPPSYSSVREAERALPQHHWDQVNRNTVLPGHLSLQQFVNGSIQQEERYLRFPDHLWGHGLNNVLQEAYMSILSKLTCPSVLITKYSMLYALLAHQSNRSFVFEDYVWSRLPLPYTIYDFSLRPTRMPMSAFSGGWIVGEAIESFAGSAHAGELAYSSPLAVMEGANDEEVDVAMDGGKALTHCGGGLSEDDVKDARCVVIKEEQRKVWEPNFFGTNRILSLYPALRDSPVLRGFRWSPLVANAVDRNVKSLFGSPRSNEAWTDIDSYSGKSSRHAPSSFDQHPEGSKPSTIPAHHIIPGVLAVHLRRGDYKRHCTRLANWGAGYMGWNRLADGGQFEDGLQSFLKSDGAGSLNVSVSSVSKQEAYYLAHCLPTIPQVVRRLGEIRQSYAATVRTAPPSAAGSNLESHNLTQVYILTNGWPSFVNDLRTALIADGWARVVASTDTTDVATSQAPGSHAFGPRPSKSSGSLGLSREEKGVSAAIDMGLAERAEVFVGNGVILELIRQHCPPKNGEILSRPFKLVVVIADVSHNDERCLERTIGHQSKTLITIISCRLLDFRMNDFTLIVPNDFGTWYSFQLLRTNEEPQPN</sequence>
<reference evidence="3 4" key="1">
    <citation type="journal article" date="2018" name="Evol. Lett.">
        <title>Horizontal gene cluster transfer increased hallucinogenic mushroom diversity.</title>
        <authorList>
            <person name="Reynolds H.T."/>
            <person name="Vijayakumar V."/>
            <person name="Gluck-Thaler E."/>
            <person name="Korotkin H.B."/>
            <person name="Matheny P.B."/>
            <person name="Slot J.C."/>
        </authorList>
    </citation>
    <scope>NUCLEOTIDE SEQUENCE [LARGE SCALE GENOMIC DNA]</scope>
    <source>
        <strain evidence="3 4">SRW20</strain>
    </source>
</reference>
<dbReference type="OrthoDB" id="2559662at2759"/>
<organism evidence="3 4">
    <name type="scientific">Gymnopilus dilepis</name>
    <dbReference type="NCBI Taxonomy" id="231916"/>
    <lineage>
        <taxon>Eukaryota</taxon>
        <taxon>Fungi</taxon>
        <taxon>Dikarya</taxon>
        <taxon>Basidiomycota</taxon>
        <taxon>Agaricomycotina</taxon>
        <taxon>Agaricomycetes</taxon>
        <taxon>Agaricomycetidae</taxon>
        <taxon>Agaricales</taxon>
        <taxon>Agaricineae</taxon>
        <taxon>Hymenogastraceae</taxon>
        <taxon>Gymnopilus</taxon>
    </lineage>
</organism>
<evidence type="ECO:0000313" key="3">
    <source>
        <dbReference type="EMBL" id="PPQ64883.1"/>
    </source>
</evidence>
<feature type="region of interest" description="Disordered" evidence="1">
    <location>
        <begin position="45"/>
        <end position="64"/>
    </location>
</feature>
<dbReference type="Proteomes" id="UP000284706">
    <property type="component" value="Unassembled WGS sequence"/>
</dbReference>
<dbReference type="AlphaFoldDB" id="A0A409VF60"/>
<accession>A0A409VF60</accession>
<evidence type="ECO:0000313" key="4">
    <source>
        <dbReference type="Proteomes" id="UP000284706"/>
    </source>
</evidence>
<feature type="transmembrane region" description="Helical" evidence="2">
    <location>
        <begin position="94"/>
        <end position="115"/>
    </location>
</feature>
<gene>
    <name evidence="3" type="ORF">CVT26_002601</name>
</gene>
<dbReference type="InParanoid" id="A0A409VF60"/>
<dbReference type="EMBL" id="NHYE01005661">
    <property type="protein sequence ID" value="PPQ64883.1"/>
    <property type="molecule type" value="Genomic_DNA"/>
</dbReference>
<evidence type="ECO:0000256" key="1">
    <source>
        <dbReference type="SAM" id="MobiDB-lite"/>
    </source>
</evidence>
<keyword evidence="4" id="KW-1185">Reference proteome</keyword>
<feature type="region of interest" description="Disordered" evidence="1">
    <location>
        <begin position="378"/>
        <end position="406"/>
    </location>
</feature>
<protein>
    <submittedName>
        <fullName evidence="3">Uncharacterized protein</fullName>
    </submittedName>
</protein>